<dbReference type="PANTHER" id="PTHR47323">
    <property type="entry name" value="FMRFAMIDE PEPTIDE RECEPTOR FAMILY-RELATED"/>
    <property type="match status" value="1"/>
</dbReference>
<dbReference type="SUPFAM" id="SSF81321">
    <property type="entry name" value="Family A G protein-coupled receptor-like"/>
    <property type="match status" value="1"/>
</dbReference>
<keyword evidence="5" id="KW-0297">G-protein coupled receptor</keyword>
<evidence type="ECO:0000313" key="8">
    <source>
        <dbReference type="Proteomes" id="UP000038045"/>
    </source>
</evidence>
<feature type="transmembrane region" description="Helical" evidence="6">
    <location>
        <begin position="222"/>
        <end position="244"/>
    </location>
</feature>
<dbReference type="PRINTS" id="PR00237">
    <property type="entry name" value="GPCRRHODOPSN"/>
</dbReference>
<feature type="transmembrane region" description="Helical" evidence="6">
    <location>
        <begin position="170"/>
        <end position="201"/>
    </location>
</feature>
<dbReference type="STRING" id="131310.A0A0N4ZS28"/>
<comment type="subcellular location">
    <subcellularLocation>
        <location evidence="1">Membrane</location>
    </subcellularLocation>
</comment>
<evidence type="ECO:0000256" key="3">
    <source>
        <dbReference type="ARBA" id="ARBA00022989"/>
    </source>
</evidence>
<dbReference type="InterPro" id="IPR017452">
    <property type="entry name" value="GPCR_Rhodpsn_7TM"/>
</dbReference>
<keyword evidence="8" id="KW-1185">Reference proteome</keyword>
<dbReference type="Gene3D" id="1.20.1070.10">
    <property type="entry name" value="Rhodopsin 7-helix transmembrane proteins"/>
    <property type="match status" value="1"/>
</dbReference>
<dbReference type="AlphaFoldDB" id="A0A0N4ZS28"/>
<feature type="transmembrane region" description="Helical" evidence="6">
    <location>
        <begin position="267"/>
        <end position="286"/>
    </location>
</feature>
<evidence type="ECO:0000256" key="4">
    <source>
        <dbReference type="ARBA" id="ARBA00023136"/>
    </source>
</evidence>
<feature type="transmembrane region" description="Helical" evidence="6">
    <location>
        <begin position="79"/>
        <end position="100"/>
    </location>
</feature>
<feature type="transmembrane region" description="Helical" evidence="6">
    <location>
        <begin position="121"/>
        <end position="138"/>
    </location>
</feature>
<evidence type="ECO:0000313" key="9">
    <source>
        <dbReference type="WBParaSite" id="PTRK_0001131000.1"/>
    </source>
</evidence>
<protein>
    <submittedName>
        <fullName evidence="9">G_PROTEIN_RECEP_F1_2 domain-containing protein</fullName>
    </submittedName>
</protein>
<feature type="domain" description="G-protein coupled receptors family 1 profile" evidence="7">
    <location>
        <begin position="6"/>
        <end position="283"/>
    </location>
</feature>
<accession>A0A0N4ZS28</accession>
<dbReference type="GO" id="GO:0016020">
    <property type="term" value="C:membrane"/>
    <property type="evidence" value="ECO:0007669"/>
    <property type="project" value="UniProtKB-SubCell"/>
</dbReference>
<evidence type="ECO:0000259" key="7">
    <source>
        <dbReference type="PROSITE" id="PS50262"/>
    </source>
</evidence>
<reference evidence="9" key="1">
    <citation type="submission" date="2017-02" db="UniProtKB">
        <authorList>
            <consortium name="WormBaseParasite"/>
        </authorList>
    </citation>
    <scope>IDENTIFICATION</scope>
</reference>
<dbReference type="Proteomes" id="UP000038045">
    <property type="component" value="Unplaced"/>
</dbReference>
<keyword evidence="2 5" id="KW-0812">Transmembrane</keyword>
<dbReference type="WBParaSite" id="PTRK_0001131000.1">
    <property type="protein sequence ID" value="PTRK_0001131000.1"/>
    <property type="gene ID" value="PTRK_0001131000"/>
</dbReference>
<keyword evidence="5" id="KW-0807">Transducer</keyword>
<dbReference type="PROSITE" id="PS00237">
    <property type="entry name" value="G_PROTEIN_RECEP_F1_1"/>
    <property type="match status" value="1"/>
</dbReference>
<keyword evidence="4 6" id="KW-0472">Membrane</keyword>
<proteinExistence type="inferred from homology"/>
<dbReference type="InterPro" id="IPR053352">
    <property type="entry name" value="FMRFamide_rcpt"/>
</dbReference>
<evidence type="ECO:0000256" key="5">
    <source>
        <dbReference type="RuleBase" id="RU000688"/>
    </source>
</evidence>
<feature type="transmembrane region" description="Helical" evidence="6">
    <location>
        <begin position="6"/>
        <end position="29"/>
    </location>
</feature>
<evidence type="ECO:0000256" key="1">
    <source>
        <dbReference type="ARBA" id="ARBA00004370"/>
    </source>
</evidence>
<evidence type="ECO:0000256" key="6">
    <source>
        <dbReference type="SAM" id="Phobius"/>
    </source>
</evidence>
<sequence length="440" mass="51001">MENQYTYVIVLLIIICSGILGNICSFLVYTRYATSINILLTALSVIDICLLTLATPVFVLPFIHKIFIEDSFQAYVLQYIYPLNCISQTCSVYVMLFITIERWTAIAKPLQVRFWCTTRSAKMILVGVISAATLYNIPRFLEYEIIKDEKGFTTYKRTLRDTLLHPNYMVYYYTLLYLLTHFCIPFAAIIFFNSHVICLILKQKKERLNLTSQQRKEIKTTVMLIIVTIMFAICNVLTFIMNLWENINPELFSDPNTSSMAYMFNDLANFLVILNSASTFIIYFLFSEKYRTLLYDIFRYGCSKTKGENYYNSTFSRSQSMRHQASFYSKTSCQKPSTSLLSGNDNLKRVNSMQHGKLSINFQNMSPKSEVFNDFKRGTSFSENNNSFVNVKSIQLTQKAQPYILPKQLNSLDNDMILNESDNKHLLLSTSIVNKFQNDE</sequence>
<organism evidence="8 9">
    <name type="scientific">Parastrongyloides trichosuri</name>
    <name type="common">Possum-specific nematode worm</name>
    <dbReference type="NCBI Taxonomy" id="131310"/>
    <lineage>
        <taxon>Eukaryota</taxon>
        <taxon>Metazoa</taxon>
        <taxon>Ecdysozoa</taxon>
        <taxon>Nematoda</taxon>
        <taxon>Chromadorea</taxon>
        <taxon>Rhabditida</taxon>
        <taxon>Tylenchina</taxon>
        <taxon>Panagrolaimomorpha</taxon>
        <taxon>Strongyloidoidea</taxon>
        <taxon>Strongyloididae</taxon>
        <taxon>Parastrongyloides</taxon>
    </lineage>
</organism>
<dbReference type="CDD" id="cd14978">
    <property type="entry name" value="7tmA_FMRFamide_R-like"/>
    <property type="match status" value="1"/>
</dbReference>
<keyword evidence="5" id="KW-0675">Receptor</keyword>
<comment type="similarity">
    <text evidence="5">Belongs to the G-protein coupled receptor 1 family.</text>
</comment>
<dbReference type="GO" id="GO:0008528">
    <property type="term" value="F:G protein-coupled peptide receptor activity"/>
    <property type="evidence" value="ECO:0007669"/>
    <property type="project" value="InterPro"/>
</dbReference>
<name>A0A0N4ZS28_PARTI</name>
<feature type="transmembrane region" description="Helical" evidence="6">
    <location>
        <begin position="36"/>
        <end position="59"/>
    </location>
</feature>
<keyword evidence="3 6" id="KW-1133">Transmembrane helix</keyword>
<dbReference type="InterPro" id="IPR000276">
    <property type="entry name" value="GPCR_Rhodpsn"/>
</dbReference>
<dbReference type="PANTHER" id="PTHR47323:SF4">
    <property type="entry name" value="FMRFAMIDE PEPTIDE RECEPTOR FRPR-18"/>
    <property type="match status" value="1"/>
</dbReference>
<dbReference type="InterPro" id="IPR019427">
    <property type="entry name" value="7TM_GPCR_serpentine_rcpt_Srw"/>
</dbReference>
<dbReference type="PROSITE" id="PS50262">
    <property type="entry name" value="G_PROTEIN_RECEP_F1_2"/>
    <property type="match status" value="1"/>
</dbReference>
<evidence type="ECO:0000256" key="2">
    <source>
        <dbReference type="ARBA" id="ARBA00022692"/>
    </source>
</evidence>
<dbReference type="Pfam" id="PF10324">
    <property type="entry name" value="7TM_GPCR_Srw"/>
    <property type="match status" value="1"/>
</dbReference>